<proteinExistence type="predicted"/>
<evidence type="ECO:0000313" key="2">
    <source>
        <dbReference type="EMBL" id="MPC84816.1"/>
    </source>
</evidence>
<keyword evidence="1" id="KW-1133">Transmembrane helix</keyword>
<evidence type="ECO:0000313" key="3">
    <source>
        <dbReference type="Proteomes" id="UP000324222"/>
    </source>
</evidence>
<reference evidence="2 3" key="1">
    <citation type="submission" date="2019-05" db="EMBL/GenBank/DDBJ databases">
        <title>Another draft genome of Portunus trituberculatus and its Hox gene families provides insights of decapod evolution.</title>
        <authorList>
            <person name="Jeong J.-H."/>
            <person name="Song I."/>
            <person name="Kim S."/>
            <person name="Choi T."/>
            <person name="Kim D."/>
            <person name="Ryu S."/>
            <person name="Kim W."/>
        </authorList>
    </citation>
    <scope>NUCLEOTIDE SEQUENCE [LARGE SCALE GENOMIC DNA]</scope>
    <source>
        <tissue evidence="2">Muscle</tissue>
    </source>
</reference>
<comment type="caution">
    <text evidence="2">The sequence shown here is derived from an EMBL/GenBank/DDBJ whole genome shotgun (WGS) entry which is preliminary data.</text>
</comment>
<keyword evidence="1" id="KW-0812">Transmembrane</keyword>
<dbReference type="AlphaFoldDB" id="A0A5B7IT40"/>
<organism evidence="2 3">
    <name type="scientific">Portunus trituberculatus</name>
    <name type="common">Swimming crab</name>
    <name type="synonym">Neptunus trituberculatus</name>
    <dbReference type="NCBI Taxonomy" id="210409"/>
    <lineage>
        <taxon>Eukaryota</taxon>
        <taxon>Metazoa</taxon>
        <taxon>Ecdysozoa</taxon>
        <taxon>Arthropoda</taxon>
        <taxon>Crustacea</taxon>
        <taxon>Multicrustacea</taxon>
        <taxon>Malacostraca</taxon>
        <taxon>Eumalacostraca</taxon>
        <taxon>Eucarida</taxon>
        <taxon>Decapoda</taxon>
        <taxon>Pleocyemata</taxon>
        <taxon>Brachyura</taxon>
        <taxon>Eubrachyura</taxon>
        <taxon>Portunoidea</taxon>
        <taxon>Portunidae</taxon>
        <taxon>Portuninae</taxon>
        <taxon>Portunus</taxon>
    </lineage>
</organism>
<dbReference type="EMBL" id="VSRR010066506">
    <property type="protein sequence ID" value="MPC84816.1"/>
    <property type="molecule type" value="Genomic_DNA"/>
</dbReference>
<name>A0A5B7IT40_PORTR</name>
<feature type="transmembrane region" description="Helical" evidence="1">
    <location>
        <begin position="32"/>
        <end position="53"/>
    </location>
</feature>
<evidence type="ECO:0000256" key="1">
    <source>
        <dbReference type="SAM" id="Phobius"/>
    </source>
</evidence>
<keyword evidence="1" id="KW-0472">Membrane</keyword>
<gene>
    <name evidence="2" type="ORF">E2C01_079566</name>
</gene>
<keyword evidence="3" id="KW-1185">Reference proteome</keyword>
<sequence length="135" mass="15288">MTGGNGGVPGGYISPPTPPIHHHHHHHHHYHLHISSSSFLLLILFLLPLLCLLPRPVRLLPLHKTGSSFPCNCGRPSLDKFAYRHTFHFSGEALQEINVQASLTLFPSRSVARGGEIEEVGEEYEEHEKRRELRR</sequence>
<accession>A0A5B7IT40</accession>
<dbReference type="Proteomes" id="UP000324222">
    <property type="component" value="Unassembled WGS sequence"/>
</dbReference>
<protein>
    <submittedName>
        <fullName evidence="2">Uncharacterized protein</fullName>
    </submittedName>
</protein>